<keyword evidence="4" id="KW-1185">Reference proteome</keyword>
<protein>
    <submittedName>
        <fullName evidence="3">DUF1906 domain-containing protein</fullName>
    </submittedName>
</protein>
<proteinExistence type="predicted"/>
<feature type="domain" description="Rv2525c-like glycoside hydrolase-like" evidence="2">
    <location>
        <begin position="93"/>
        <end position="301"/>
    </location>
</feature>
<keyword evidence="1" id="KW-0732">Signal</keyword>
<dbReference type="InterPro" id="IPR017853">
    <property type="entry name" value="GH"/>
</dbReference>
<evidence type="ECO:0000256" key="1">
    <source>
        <dbReference type="SAM" id="SignalP"/>
    </source>
</evidence>
<dbReference type="SUPFAM" id="SSF51445">
    <property type="entry name" value="(Trans)glycosidases"/>
    <property type="match status" value="1"/>
</dbReference>
<accession>A0ABW8LU63</accession>
<dbReference type="Gene3D" id="3.20.20.80">
    <property type="entry name" value="Glycosidases"/>
    <property type="match status" value="1"/>
</dbReference>
<feature type="signal peptide" evidence="1">
    <location>
        <begin position="1"/>
        <end position="39"/>
    </location>
</feature>
<dbReference type="RefSeq" id="WP_404747664.1">
    <property type="nucleotide sequence ID" value="NZ_JBJDQH010000011.1"/>
</dbReference>
<reference evidence="3 4" key="1">
    <citation type="submission" date="2024-11" db="EMBL/GenBank/DDBJ databases">
        <title>The Natural Products Discovery Center: Release of the First 8490 Sequenced Strains for Exploring Actinobacteria Biosynthetic Diversity.</title>
        <authorList>
            <person name="Kalkreuter E."/>
            <person name="Kautsar S.A."/>
            <person name="Yang D."/>
            <person name="Bader C.D."/>
            <person name="Teijaro C.N."/>
            <person name="Fluegel L."/>
            <person name="Davis C.M."/>
            <person name="Simpson J.R."/>
            <person name="Lauterbach L."/>
            <person name="Steele A.D."/>
            <person name="Gui C."/>
            <person name="Meng S."/>
            <person name="Li G."/>
            <person name="Viehrig K."/>
            <person name="Ye F."/>
            <person name="Su P."/>
            <person name="Kiefer A.F."/>
            <person name="Nichols A."/>
            <person name="Cepeda A.J."/>
            <person name="Yan W."/>
            <person name="Fan B."/>
            <person name="Jiang Y."/>
            <person name="Adhikari A."/>
            <person name="Zheng C.-J."/>
            <person name="Schuster L."/>
            <person name="Cowan T.M."/>
            <person name="Smanski M.J."/>
            <person name="Chevrette M.G."/>
            <person name="De Carvalho L.P.S."/>
            <person name="Shen B."/>
        </authorList>
    </citation>
    <scope>NUCLEOTIDE SEQUENCE [LARGE SCALE GENOMIC DNA]</scope>
    <source>
        <strain evidence="3 4">NPDC020863</strain>
    </source>
</reference>
<feature type="chain" id="PRO_5045381107" evidence="1">
    <location>
        <begin position="40"/>
        <end position="309"/>
    </location>
</feature>
<name>A0ABW8LU63_9ACTN</name>
<dbReference type="EMBL" id="JBJDQH010000011">
    <property type="protein sequence ID" value="MFK4269433.1"/>
    <property type="molecule type" value="Genomic_DNA"/>
</dbReference>
<evidence type="ECO:0000313" key="4">
    <source>
        <dbReference type="Proteomes" id="UP001620295"/>
    </source>
</evidence>
<comment type="caution">
    <text evidence="3">The sequence shown here is derived from an EMBL/GenBank/DDBJ whole genome shotgun (WGS) entry which is preliminary data.</text>
</comment>
<evidence type="ECO:0000313" key="3">
    <source>
        <dbReference type="EMBL" id="MFK4269433.1"/>
    </source>
</evidence>
<dbReference type="Pfam" id="PF08924">
    <property type="entry name" value="Rv2525c_GlyHyd-like"/>
    <property type="match status" value="1"/>
</dbReference>
<dbReference type="Proteomes" id="UP001620295">
    <property type="component" value="Unassembled WGS sequence"/>
</dbReference>
<sequence>MDRRKKIRWKIVGCAIGLSATLTTLIVGAPSAASSPAVARGFSPAAVPGFSPTAVPGFSPAAALPDPRPLGAKVFQGWAFDTCQTPSLSTLRAWNSSKYRAVGVYYGGRGRACPNQPNLTVSWMRGTRDIGWRVLPIYVGSQSPCVRNTNKKHVTIGGKPTSQGREEGKDAVKRAKALAIKKRSALYLDMEAYDQTRTGCAKTTLSFIRGWCREVRSHGYFPGFYSSAESGVLHLEKAREAGKHHLPSVMWFARWSGKASLSGEPVLPKSAWHPHRRIHQYVGNVTEKHGGRTLHIDRNKVDAPVAIIG</sequence>
<organism evidence="3 4">
    <name type="scientific">Streptomyces milbemycinicus</name>
    <dbReference type="NCBI Taxonomy" id="476552"/>
    <lineage>
        <taxon>Bacteria</taxon>
        <taxon>Bacillati</taxon>
        <taxon>Actinomycetota</taxon>
        <taxon>Actinomycetes</taxon>
        <taxon>Kitasatosporales</taxon>
        <taxon>Streptomycetaceae</taxon>
        <taxon>Streptomyces</taxon>
    </lineage>
</organism>
<dbReference type="InterPro" id="IPR015020">
    <property type="entry name" value="Rv2525c-like_Glyco_Hydro-like"/>
</dbReference>
<evidence type="ECO:0000259" key="2">
    <source>
        <dbReference type="Pfam" id="PF08924"/>
    </source>
</evidence>
<gene>
    <name evidence="3" type="ORF">ACI2L5_31510</name>
</gene>
<dbReference type="CDD" id="cd06418">
    <property type="entry name" value="GH25_BacA-like"/>
    <property type="match status" value="1"/>
</dbReference>